<dbReference type="SUPFAM" id="SSF48613">
    <property type="entry name" value="Heme oxygenase-like"/>
    <property type="match status" value="1"/>
</dbReference>
<dbReference type="RefSeq" id="WP_091836193.1">
    <property type="nucleotide sequence ID" value="NZ_FOAN01000005.1"/>
</dbReference>
<keyword evidence="2" id="KW-1185">Reference proteome</keyword>
<gene>
    <name evidence="1" type="ORF">SAMN04515666_10552</name>
</gene>
<protein>
    <submittedName>
        <fullName evidence="1">Heme oxygenase</fullName>
    </submittedName>
</protein>
<accession>A0A1H7SGK3</accession>
<reference evidence="2" key="1">
    <citation type="submission" date="2016-10" db="EMBL/GenBank/DDBJ databases">
        <authorList>
            <person name="Varghese N."/>
            <person name="Submissions S."/>
        </authorList>
    </citation>
    <scope>NUCLEOTIDE SEQUENCE [LARGE SCALE GENOMIC DNA]</scope>
    <source>
        <strain evidence="2">LMG 26383,CCUG 61248,R- 45681</strain>
    </source>
</reference>
<sequence>MTSTSLRLHLRDHTRQAHEELDRTIGRLDSAGAYQSFLRASYAHRQPVEHYLAGADWPASFGTWRPTAIAPLITADLADIGSRPPDIRPFHLSKDIASLVGVIYVLEGSALGAKLIRRMAGALGYDENHGARHLVRQERLGSWRDLLAIMERLESIDMAVAVCAAETTFEQAATAMRENGFGR</sequence>
<proteinExistence type="predicted"/>
<evidence type="ECO:0000313" key="2">
    <source>
        <dbReference type="Proteomes" id="UP000199664"/>
    </source>
</evidence>
<dbReference type="CDD" id="cd19166">
    <property type="entry name" value="HemeO-bac"/>
    <property type="match status" value="1"/>
</dbReference>
<name>A0A1H7SGK3_9HYPH</name>
<dbReference type="STRING" id="1036779.SAMN04515666_10552"/>
<organism evidence="1 2">
    <name type="scientific">Bosea lupini</name>
    <dbReference type="NCBI Taxonomy" id="1036779"/>
    <lineage>
        <taxon>Bacteria</taxon>
        <taxon>Pseudomonadati</taxon>
        <taxon>Pseudomonadota</taxon>
        <taxon>Alphaproteobacteria</taxon>
        <taxon>Hyphomicrobiales</taxon>
        <taxon>Boseaceae</taxon>
        <taxon>Bosea</taxon>
    </lineage>
</organism>
<dbReference type="EMBL" id="FOAN01000005">
    <property type="protein sequence ID" value="SEL71613.1"/>
    <property type="molecule type" value="Genomic_DNA"/>
</dbReference>
<dbReference type="AlphaFoldDB" id="A0A1H7SGK3"/>
<evidence type="ECO:0000313" key="1">
    <source>
        <dbReference type="EMBL" id="SEL71613.1"/>
    </source>
</evidence>
<dbReference type="OrthoDB" id="9149607at2"/>
<dbReference type="Gene3D" id="1.20.910.10">
    <property type="entry name" value="Heme oxygenase-like"/>
    <property type="match status" value="1"/>
</dbReference>
<dbReference type="Proteomes" id="UP000199664">
    <property type="component" value="Unassembled WGS sequence"/>
</dbReference>
<dbReference type="InterPro" id="IPR016084">
    <property type="entry name" value="Haem_Oase-like_multi-hlx"/>
</dbReference>